<evidence type="ECO:0000256" key="1">
    <source>
        <dbReference type="ARBA" id="ARBA00006722"/>
    </source>
</evidence>
<keyword evidence="4" id="KW-0611">Plant defense</keyword>
<organism evidence="6">
    <name type="scientific">Brassica oleracea</name>
    <name type="common">Wild cabbage</name>
    <dbReference type="NCBI Taxonomy" id="3712"/>
    <lineage>
        <taxon>Eukaryota</taxon>
        <taxon>Viridiplantae</taxon>
        <taxon>Streptophyta</taxon>
        <taxon>Embryophyta</taxon>
        <taxon>Tracheophyta</taxon>
        <taxon>Spermatophyta</taxon>
        <taxon>Magnoliopsida</taxon>
        <taxon>eudicotyledons</taxon>
        <taxon>Gunneridae</taxon>
        <taxon>Pentapetalae</taxon>
        <taxon>rosids</taxon>
        <taxon>malvids</taxon>
        <taxon>Brassicales</taxon>
        <taxon>Brassicaceae</taxon>
        <taxon>Brassiceae</taxon>
        <taxon>Brassica</taxon>
    </lineage>
</organism>
<dbReference type="EMBL" id="LR031879">
    <property type="protein sequence ID" value="VDD57956.1"/>
    <property type="molecule type" value="Genomic_DNA"/>
</dbReference>
<dbReference type="PANTHER" id="PTHR33830">
    <property type="entry name" value="DEFENSIN-LIKE PROTEIN 184-RELATED"/>
    <property type="match status" value="1"/>
</dbReference>
<reference evidence="6" key="1">
    <citation type="submission" date="2018-11" db="EMBL/GenBank/DDBJ databases">
        <authorList>
            <consortium name="Genoscope - CEA"/>
            <person name="William W."/>
        </authorList>
    </citation>
    <scope>NUCLEOTIDE SEQUENCE</scope>
</reference>
<accession>A0A3P6GD95</accession>
<name>A0A3P6GD95_BRAOL</name>
<dbReference type="InterPro" id="IPR010851">
    <property type="entry name" value="DEFL"/>
</dbReference>
<protein>
    <recommendedName>
        <fullName evidence="7">Knottin scorpion toxin-like domain-containing protein</fullName>
    </recommendedName>
</protein>
<evidence type="ECO:0000256" key="5">
    <source>
        <dbReference type="ARBA" id="ARBA00023157"/>
    </source>
</evidence>
<evidence type="ECO:0008006" key="7">
    <source>
        <dbReference type="Google" id="ProtNLM"/>
    </source>
</evidence>
<dbReference type="PANTHER" id="PTHR33830:SF25">
    <property type="entry name" value="DEFENSIN-LIKE PROTEIN 128-RELATED"/>
    <property type="match status" value="1"/>
</dbReference>
<gene>
    <name evidence="6" type="ORF">BOLC8T51185H</name>
</gene>
<evidence type="ECO:0000313" key="6">
    <source>
        <dbReference type="EMBL" id="VDD57956.1"/>
    </source>
</evidence>
<dbReference type="GO" id="GO:0050832">
    <property type="term" value="P:defense response to fungus"/>
    <property type="evidence" value="ECO:0007669"/>
    <property type="project" value="UniProtKB-KW"/>
</dbReference>
<keyword evidence="5" id="KW-1015">Disulfide bond</keyword>
<keyword evidence="2" id="KW-0929">Antimicrobial</keyword>
<keyword evidence="3" id="KW-0295">Fungicide</keyword>
<dbReference type="GO" id="GO:0031640">
    <property type="term" value="P:killing of cells of another organism"/>
    <property type="evidence" value="ECO:0007669"/>
    <property type="project" value="UniProtKB-KW"/>
</dbReference>
<dbReference type="SMR" id="A0A3P6GD95"/>
<evidence type="ECO:0000256" key="4">
    <source>
        <dbReference type="ARBA" id="ARBA00022821"/>
    </source>
</evidence>
<evidence type="ECO:0000256" key="2">
    <source>
        <dbReference type="ARBA" id="ARBA00022529"/>
    </source>
</evidence>
<dbReference type="Pfam" id="PF07333">
    <property type="entry name" value="SLR1-BP"/>
    <property type="match status" value="1"/>
</dbReference>
<comment type="similarity">
    <text evidence="1">Belongs to the DEFL family.</text>
</comment>
<proteinExistence type="inferred from homology"/>
<dbReference type="AlphaFoldDB" id="A0A3P6GD95"/>
<evidence type="ECO:0000256" key="3">
    <source>
        <dbReference type="ARBA" id="ARBA00022577"/>
    </source>
</evidence>
<sequence>MYTHNSYINRDYIYMYWSIKMTKFTTLAIFIVLFLGMVAKETQGQHICRQILLNDNCDGPTCSALCDQKLGGTGQCYRTVDKRFICLCNYICKS</sequence>